<evidence type="ECO:0000313" key="1">
    <source>
        <dbReference type="EMBL" id="ANE78829.1"/>
    </source>
</evidence>
<accession>A0A172UI46</accession>
<gene>
    <name evidence="1" type="ORF">A7U43_05330</name>
</gene>
<dbReference type="EMBL" id="CP015596">
    <property type="protein sequence ID" value="ANE78829.1"/>
    <property type="molecule type" value="Genomic_DNA"/>
</dbReference>
<protein>
    <submittedName>
        <fullName evidence="1">Uncharacterized protein</fullName>
    </submittedName>
</protein>
<proteinExistence type="predicted"/>
<dbReference type="AlphaFoldDB" id="A0A172UI46"/>
<dbReference type="KEGG" id="madi:A7U43_05330"/>
<dbReference type="Proteomes" id="UP000077143">
    <property type="component" value="Chromosome"/>
</dbReference>
<keyword evidence="2" id="KW-1185">Reference proteome</keyword>
<evidence type="ECO:0000313" key="2">
    <source>
        <dbReference type="Proteomes" id="UP000077143"/>
    </source>
</evidence>
<sequence>MDFQGADILIGQYNAWRGIYARMGKASRDEPDWEGDELWFRDGYPHPDWSAFVIVKRGEGFDLLQASTERRSDPVMSHQGFFSRLEDAGKFIIAAIGDYLRIDLRMEPVSWTWMDLGLAPNVEETIVSDSEVTYRVRDNHEVYSVMALGDRPYSHLLTLSYSELNQILLEGFPDEVKPSA</sequence>
<dbReference type="STRING" id="1682113.A7U43_05330"/>
<organism evidence="1 2">
    <name type="scientific">Mycobacterium adipatum</name>
    <dbReference type="NCBI Taxonomy" id="1682113"/>
    <lineage>
        <taxon>Bacteria</taxon>
        <taxon>Bacillati</taxon>
        <taxon>Actinomycetota</taxon>
        <taxon>Actinomycetes</taxon>
        <taxon>Mycobacteriales</taxon>
        <taxon>Mycobacteriaceae</taxon>
        <taxon>Mycobacterium</taxon>
    </lineage>
</organism>
<name>A0A172UI46_9MYCO</name>
<reference evidence="1 2" key="1">
    <citation type="submission" date="2016-05" db="EMBL/GenBank/DDBJ databases">
        <title>Complete genome sequence of a phthalic acid esters degrading Mycobacterium sp. YC-RL4.</title>
        <authorList>
            <person name="Ren L."/>
            <person name="Fan S."/>
            <person name="Ruth N."/>
            <person name="Jia Y."/>
            <person name="Wang J."/>
            <person name="Qiao C."/>
        </authorList>
    </citation>
    <scope>NUCLEOTIDE SEQUENCE [LARGE SCALE GENOMIC DNA]</scope>
    <source>
        <strain evidence="1 2">YC-RL4</strain>
    </source>
</reference>